<reference evidence="1 2" key="1">
    <citation type="journal article" date="2009" name="Stand. Genomic Sci.">
        <title>Complete genome sequence of Kytococcus sedentarius type strain (541).</title>
        <authorList>
            <person name="Sims D."/>
            <person name="Brettin T."/>
            <person name="Detter J.C."/>
            <person name="Han C."/>
            <person name="Lapidus A."/>
            <person name="Copeland A."/>
            <person name="Glavina Del Rio T."/>
            <person name="Nolan M."/>
            <person name="Chen F."/>
            <person name="Lucas S."/>
            <person name="Tice H."/>
            <person name="Cheng J.F."/>
            <person name="Bruce D."/>
            <person name="Goodwin L."/>
            <person name="Pitluck S."/>
            <person name="Ovchinnikova G."/>
            <person name="Pati A."/>
            <person name="Ivanova N."/>
            <person name="Mavrommatis K."/>
            <person name="Chen A."/>
            <person name="Palaniappan K."/>
            <person name="D'haeseleer P."/>
            <person name="Chain P."/>
            <person name="Bristow J."/>
            <person name="Eisen J.A."/>
            <person name="Markowitz V."/>
            <person name="Hugenholtz P."/>
            <person name="Schneider S."/>
            <person name="Goker M."/>
            <person name="Pukall R."/>
            <person name="Kyrpides N.C."/>
            <person name="Klenk H.P."/>
        </authorList>
    </citation>
    <scope>NUCLEOTIDE SEQUENCE [LARGE SCALE GENOMIC DNA]</scope>
    <source>
        <strain evidence="2">ATCC 14392 / DSM 20547 / JCM 11482 / CCUG 33030 / NBRC 15357 / NCTC 11040 / CCM 314 / 541</strain>
    </source>
</reference>
<dbReference type="HOGENOM" id="CLU_3008428_0_0_11"/>
<keyword evidence="2" id="KW-1185">Reference proteome</keyword>
<dbReference type="AlphaFoldDB" id="C7NJ42"/>
<proteinExistence type="predicted"/>
<evidence type="ECO:0000313" key="1">
    <source>
        <dbReference type="EMBL" id="ACV05267.1"/>
    </source>
</evidence>
<sequence>MAECPVQIETTLEAVHPVVEGAASFHVRVHRVHVAGDLVTPQGRGQVPGSGVAILR</sequence>
<dbReference type="InterPro" id="IPR012349">
    <property type="entry name" value="Split_barrel_FMN-bd"/>
</dbReference>
<gene>
    <name evidence="1" type="ordered locus">Ksed_01790</name>
</gene>
<evidence type="ECO:0000313" key="2">
    <source>
        <dbReference type="Proteomes" id="UP000006666"/>
    </source>
</evidence>
<name>C7NJ42_KYTSD</name>
<dbReference type="Proteomes" id="UP000006666">
    <property type="component" value="Chromosome"/>
</dbReference>
<accession>C7NJ42</accession>
<protein>
    <submittedName>
        <fullName evidence="1">Uncharacterized protein</fullName>
    </submittedName>
</protein>
<dbReference type="EMBL" id="CP001686">
    <property type="protein sequence ID" value="ACV05267.1"/>
    <property type="molecule type" value="Genomic_DNA"/>
</dbReference>
<dbReference type="KEGG" id="kse:Ksed_01790"/>
<dbReference type="Gene3D" id="2.30.110.10">
    <property type="entry name" value="Electron Transport, Fmn-binding Protein, Chain A"/>
    <property type="match status" value="1"/>
</dbReference>
<organism evidence="1 2">
    <name type="scientific">Kytococcus sedentarius (strain ATCC 14392 / DSM 20547 / JCM 11482 / CCUG 33030 / NBRC 15357 / NCTC 11040 / CCM 314 / 541)</name>
    <name type="common">Micrococcus sedentarius</name>
    <dbReference type="NCBI Taxonomy" id="478801"/>
    <lineage>
        <taxon>Bacteria</taxon>
        <taxon>Bacillati</taxon>
        <taxon>Actinomycetota</taxon>
        <taxon>Actinomycetes</taxon>
        <taxon>Micrococcales</taxon>
        <taxon>Kytococcaceae</taxon>
        <taxon>Kytococcus</taxon>
    </lineage>
</organism>